<dbReference type="Proteomes" id="UP000033103">
    <property type="component" value="Chromosome"/>
</dbReference>
<dbReference type="HOGENOM" id="CLU_040393_1_0_0"/>
<keyword evidence="8 9" id="KW-0472">Membrane</keyword>
<dbReference type="AlphaFoldDB" id="A0A0E3UTQ6"/>
<dbReference type="EMBL" id="CP011280">
    <property type="protein sequence ID" value="AKC95384.1"/>
    <property type="molecule type" value="Genomic_DNA"/>
</dbReference>
<feature type="transmembrane region" description="Helical" evidence="9">
    <location>
        <begin position="6"/>
        <end position="29"/>
    </location>
</feature>
<evidence type="ECO:0000256" key="7">
    <source>
        <dbReference type="ARBA" id="ARBA00022989"/>
    </source>
</evidence>
<keyword evidence="2" id="KW-0813">Transport</keyword>
<dbReference type="PANTHER" id="PTHR37324:SF2">
    <property type="entry name" value="PTS SYSTEM GALACTITOL-SPECIFIC EIIC COMPONENT"/>
    <property type="match status" value="1"/>
</dbReference>
<feature type="transmembrane region" description="Helical" evidence="9">
    <location>
        <begin position="419"/>
        <end position="439"/>
    </location>
</feature>
<comment type="subcellular location">
    <subcellularLocation>
        <location evidence="1">Cell membrane</location>
        <topology evidence="1">Multi-pass membrane protein</topology>
    </subcellularLocation>
</comment>
<evidence type="ECO:0000256" key="8">
    <source>
        <dbReference type="ARBA" id="ARBA00023136"/>
    </source>
</evidence>
<evidence type="ECO:0000256" key="3">
    <source>
        <dbReference type="ARBA" id="ARBA00022475"/>
    </source>
</evidence>
<dbReference type="InterPro" id="IPR013014">
    <property type="entry name" value="PTS_EIIC_2"/>
</dbReference>
<keyword evidence="12" id="KW-1185">Reference proteome</keyword>
<dbReference type="STRING" id="187101.VC03_02325"/>
<protein>
    <submittedName>
        <fullName evidence="11">PTS galactitol transporter subunit IIC</fullName>
    </submittedName>
</protein>
<feature type="transmembrane region" description="Helical" evidence="9">
    <location>
        <begin position="330"/>
        <end position="350"/>
    </location>
</feature>
<dbReference type="InterPro" id="IPR004703">
    <property type="entry name" value="PTS_sugar-sp_permease"/>
</dbReference>
<evidence type="ECO:0000313" key="12">
    <source>
        <dbReference type="Proteomes" id="UP000033103"/>
    </source>
</evidence>
<dbReference type="PIRSF" id="PIRSF006304">
    <property type="entry name" value="GatC"/>
    <property type="match status" value="1"/>
</dbReference>
<gene>
    <name evidence="11" type="ORF">VC03_02325</name>
</gene>
<dbReference type="KEGG" id="sns:VC03_02325"/>
<feature type="transmembrane region" description="Helical" evidence="9">
    <location>
        <begin position="357"/>
        <end position="376"/>
    </location>
</feature>
<evidence type="ECO:0000256" key="2">
    <source>
        <dbReference type="ARBA" id="ARBA00022448"/>
    </source>
</evidence>
<name>A0A0E3UTQ6_9FUSO</name>
<dbReference type="GO" id="GO:0005886">
    <property type="term" value="C:plasma membrane"/>
    <property type="evidence" value="ECO:0007669"/>
    <property type="project" value="UniProtKB-SubCell"/>
</dbReference>
<dbReference type="RefSeq" id="WP_046328490.1">
    <property type="nucleotide sequence ID" value="NZ_CAUPIC010000004.1"/>
</dbReference>
<accession>A0A0E3UTQ6</accession>
<feature type="domain" description="PTS EIIC type-2" evidence="10">
    <location>
        <begin position="6"/>
        <end position="444"/>
    </location>
</feature>
<dbReference type="PANTHER" id="PTHR37324">
    <property type="entry name" value="PTS SYSTEM GALACTITOL-SPECIFIC EIIC COMPONENT"/>
    <property type="match status" value="1"/>
</dbReference>
<feature type="transmembrane region" description="Helical" evidence="9">
    <location>
        <begin position="95"/>
        <end position="118"/>
    </location>
</feature>
<dbReference type="InterPro" id="IPR013853">
    <property type="entry name" value="EIIC-GAT"/>
</dbReference>
<evidence type="ECO:0000256" key="6">
    <source>
        <dbReference type="ARBA" id="ARBA00022692"/>
    </source>
</evidence>
<dbReference type="GO" id="GO:0015577">
    <property type="term" value="F:galactitol transmembrane transporter activity"/>
    <property type="evidence" value="ECO:0007669"/>
    <property type="project" value="InterPro"/>
</dbReference>
<evidence type="ECO:0000256" key="5">
    <source>
        <dbReference type="ARBA" id="ARBA00022683"/>
    </source>
</evidence>
<organism evidence="11 12">
    <name type="scientific">Sneathia vaginalis</name>
    <dbReference type="NCBI Taxonomy" id="187101"/>
    <lineage>
        <taxon>Bacteria</taxon>
        <taxon>Fusobacteriati</taxon>
        <taxon>Fusobacteriota</taxon>
        <taxon>Fusobacteriia</taxon>
        <taxon>Fusobacteriales</taxon>
        <taxon>Leptotrichiaceae</taxon>
        <taxon>Sneathia</taxon>
    </lineage>
</organism>
<evidence type="ECO:0000256" key="1">
    <source>
        <dbReference type="ARBA" id="ARBA00004651"/>
    </source>
</evidence>
<keyword evidence="4" id="KW-0762">Sugar transport</keyword>
<keyword evidence="5" id="KW-0598">Phosphotransferase system</keyword>
<feature type="transmembrane region" description="Helical" evidence="9">
    <location>
        <begin position="130"/>
        <end position="156"/>
    </location>
</feature>
<evidence type="ECO:0000259" key="10">
    <source>
        <dbReference type="PROSITE" id="PS51104"/>
    </source>
</evidence>
<feature type="transmembrane region" description="Helical" evidence="9">
    <location>
        <begin position="36"/>
        <end position="58"/>
    </location>
</feature>
<dbReference type="Pfam" id="PF03611">
    <property type="entry name" value="EIIC-GAT"/>
    <property type="match status" value="1"/>
</dbReference>
<evidence type="ECO:0000256" key="9">
    <source>
        <dbReference type="SAM" id="Phobius"/>
    </source>
</evidence>
<reference evidence="11 12" key="1">
    <citation type="journal article" date="2012" name="BMC Genomics">
        <title>Genomic sequence analysis and characterization of Sneathia amnii sp. nov.</title>
        <authorList>
            <consortium name="Vaginal Microbiome Consortium (additional members)"/>
            <person name="Harwich M.D.Jr."/>
            <person name="Serrano M.G."/>
            <person name="Fettweis J.M."/>
            <person name="Alves J.M."/>
            <person name="Reimers M.A."/>
            <person name="Buck G.A."/>
            <person name="Jefferson K.K."/>
        </authorList>
    </citation>
    <scope>NUCLEOTIDE SEQUENCE [LARGE SCALE GENOMIC DNA]</scope>
    <source>
        <strain evidence="11 12">SN35</strain>
    </source>
</reference>
<dbReference type="PATRIC" id="fig|1069640.6.peg.445"/>
<dbReference type="OrthoDB" id="9787936at2"/>
<evidence type="ECO:0000256" key="4">
    <source>
        <dbReference type="ARBA" id="ARBA00022597"/>
    </source>
</evidence>
<keyword evidence="6 9" id="KW-0812">Transmembrane</keyword>
<dbReference type="PROSITE" id="PS51104">
    <property type="entry name" value="PTS_EIIC_TYPE_2"/>
    <property type="match status" value="1"/>
</dbReference>
<keyword evidence="7 9" id="KW-1133">Transmembrane helix</keyword>
<feature type="transmembrane region" description="Helical" evidence="9">
    <location>
        <begin position="305"/>
        <end position="324"/>
    </location>
</feature>
<proteinExistence type="predicted"/>
<evidence type="ECO:0000313" key="11">
    <source>
        <dbReference type="EMBL" id="AKC95384.1"/>
    </source>
</evidence>
<feature type="transmembrane region" description="Helical" evidence="9">
    <location>
        <begin position="224"/>
        <end position="242"/>
    </location>
</feature>
<sequence>MLKQVVDYILGLGPAIFLPIIMIIIGIIIRMKIKRAILAGITLGIAFTGMSLILGFMFETISPVAAKFVETTGIHLNTVDVGWAPMSAIAWAWPYALLMFPIQIVINLILLGFNFTNVLNVDMWNVWGKIFTATMVIAITHSLILGFVAAVIQIILELKTAEVTQKRIYKITSIPGVTCTHYMTLQCAMMEPINKVLDLIPAIKNSTFDSEKLKSKIGVFGENSVMGFIIGGLFALVARYSVSETLQIAIKVSASLVLFPMVAKLFMQSLAPIADAAGAYMKNKYKDREIYIGLDWPFLAGQAELWVISILIVPVSIVLALVFSKLNLNTILPLAGIVNVIVVVPAMIVSKKNLIKMFILSVIFTPAYLIVSSSFAPYVTELARQVGTIDIPSGQMISYFGVEAPIFRWVLANGLALRWQGLLGVVIFIVLYAVFYITMRKENE</sequence>
<dbReference type="GO" id="GO:0009401">
    <property type="term" value="P:phosphoenolpyruvate-dependent sugar phosphotransferase system"/>
    <property type="evidence" value="ECO:0007669"/>
    <property type="project" value="UniProtKB-KW"/>
</dbReference>
<keyword evidence="3" id="KW-1003">Cell membrane</keyword>